<keyword evidence="1" id="KW-0732">Signal</keyword>
<reference evidence="2" key="1">
    <citation type="submission" date="2022-01" db="EMBL/GenBank/DDBJ databases">
        <title>Genome-Based Taxonomic Classification of the Phylum Actinobacteria.</title>
        <authorList>
            <person name="Gao Y."/>
        </authorList>
    </citation>
    <scope>NUCLEOTIDE SEQUENCE</scope>
    <source>
        <strain evidence="2">KLBMP 8922</strain>
    </source>
</reference>
<name>A0AA41QC21_9ACTN</name>
<dbReference type="AlphaFoldDB" id="A0AA41QC21"/>
<evidence type="ECO:0008006" key="4">
    <source>
        <dbReference type="Google" id="ProtNLM"/>
    </source>
</evidence>
<organism evidence="2 3">
    <name type="scientific">Yinghuangia soli</name>
    <dbReference type="NCBI Taxonomy" id="2908204"/>
    <lineage>
        <taxon>Bacteria</taxon>
        <taxon>Bacillati</taxon>
        <taxon>Actinomycetota</taxon>
        <taxon>Actinomycetes</taxon>
        <taxon>Kitasatosporales</taxon>
        <taxon>Streptomycetaceae</taxon>
        <taxon>Yinghuangia</taxon>
    </lineage>
</organism>
<gene>
    <name evidence="2" type="ORF">LZ495_43345</name>
</gene>
<evidence type="ECO:0000313" key="2">
    <source>
        <dbReference type="EMBL" id="MCF2534027.1"/>
    </source>
</evidence>
<sequence>MFRTAKRLLAVAPATAVGAFGLVALAPAASAGTVTPPVTCVAPLPVGTKTSPMPLTVSDLTGTSPYAPGETVRLSVDPGTSPVGSPFPLSQVTVTSTFKFMMSGAATGPVEWTVSRTFDPLPAGPIDADPFEVDFTIPASAMPGAQVQLTWVELRNHTVAAGTDLGDVVCTPGGLNPPVIGLPVENVPLPPIVDQISPTHGVLPTDVTVRGRNFTPGGTVSFYGIGAGGPTGDRVDIPVPADGVVNGVLTVTDPSTTAIGASNGGVQLTQVPFRVDVVGPDPFILPTGDVLPGPLAMQQASAGVTLSPITINGKPQTMTGVLNTVAIQDFRGSTKGWSLTAKTSDFTSDTGGTISKSSFKWTP</sequence>
<accession>A0AA41QC21</accession>
<evidence type="ECO:0000313" key="3">
    <source>
        <dbReference type="Proteomes" id="UP001165378"/>
    </source>
</evidence>
<feature type="non-terminal residue" evidence="2">
    <location>
        <position position="363"/>
    </location>
</feature>
<comment type="caution">
    <text evidence="2">The sequence shown here is derived from an EMBL/GenBank/DDBJ whole genome shotgun (WGS) entry which is preliminary data.</text>
</comment>
<feature type="chain" id="PRO_5041425612" description="IPT/TIG domain-containing protein" evidence="1">
    <location>
        <begin position="32"/>
        <end position="363"/>
    </location>
</feature>
<dbReference type="EMBL" id="JAKFHA010000074">
    <property type="protein sequence ID" value="MCF2534027.1"/>
    <property type="molecule type" value="Genomic_DNA"/>
</dbReference>
<feature type="signal peptide" evidence="1">
    <location>
        <begin position="1"/>
        <end position="31"/>
    </location>
</feature>
<dbReference type="RefSeq" id="WP_235058819.1">
    <property type="nucleotide sequence ID" value="NZ_JAKFHA010000074.1"/>
</dbReference>
<protein>
    <recommendedName>
        <fullName evidence="4">IPT/TIG domain-containing protein</fullName>
    </recommendedName>
</protein>
<proteinExistence type="predicted"/>
<keyword evidence="3" id="KW-1185">Reference proteome</keyword>
<evidence type="ECO:0000256" key="1">
    <source>
        <dbReference type="SAM" id="SignalP"/>
    </source>
</evidence>
<dbReference type="Proteomes" id="UP001165378">
    <property type="component" value="Unassembled WGS sequence"/>
</dbReference>